<accession>A0A0P1BJ31</accession>
<dbReference type="InterPro" id="IPR043154">
    <property type="entry name" value="Sec-1-like_dom1"/>
</dbReference>
<dbReference type="Pfam" id="PF00995">
    <property type="entry name" value="Sec1"/>
    <property type="match status" value="1"/>
</dbReference>
<organism evidence="3 4">
    <name type="scientific">Ceraceosorus bombacis</name>
    <dbReference type="NCBI Taxonomy" id="401625"/>
    <lineage>
        <taxon>Eukaryota</taxon>
        <taxon>Fungi</taxon>
        <taxon>Dikarya</taxon>
        <taxon>Basidiomycota</taxon>
        <taxon>Ustilaginomycotina</taxon>
        <taxon>Exobasidiomycetes</taxon>
        <taxon>Ceraceosorales</taxon>
        <taxon>Ceraceosoraceae</taxon>
        <taxon>Ceraceosorus</taxon>
    </lineage>
</organism>
<dbReference type="STRING" id="401625.A0A0P1BJ31"/>
<dbReference type="InterPro" id="IPR036045">
    <property type="entry name" value="Sec1-like_sf"/>
</dbReference>
<proteinExistence type="inferred from homology"/>
<dbReference type="Gene3D" id="1.25.40.850">
    <property type="match status" value="1"/>
</dbReference>
<dbReference type="Gene3D" id="3.40.50.2060">
    <property type="match status" value="1"/>
</dbReference>
<dbReference type="InterPro" id="IPR043155">
    <property type="entry name" value="VPS33_dom3b"/>
</dbReference>
<feature type="region of interest" description="Disordered" evidence="2">
    <location>
        <begin position="91"/>
        <end position="112"/>
    </location>
</feature>
<dbReference type="InterPro" id="IPR043127">
    <property type="entry name" value="Sec-1-like_dom3a"/>
</dbReference>
<sequence length="783" mass="83063">MASTKASGSGASASASASQAALPGALDVHPLRLLALRSLLSALDAIPEGKTLLLDPALAGPLGLVADVSALRQHGVERMFWLEEHTGNKLSRTDANASQAGGEERNRTDKGKRKVNIVPVNAPTRAVVYICRPESRWLRVIAGHVLADRRGSPKSLAHTYHLLLSPRRTELSLHLLSELSPSSSAENVDDASSSSSLLADLHLYDLPLEFVPLEEDLLSLEDPRAWSRCSKDGDLGTLHETALACMTLQHLWGTFPRIVGKGDAAQRFATLLTRQRKEALAADPKNAALTTSSQLVDCLVVLDRSVDLVTPLCTQLTYEGLLDEVLGINSAHIEVDSSLLSANGPASPSASGAASGSGTPLRVTMTSPTKKKKHRLDNASDSLFSSIRDCNFAVVGEVLHRAAQRLSADYEGRHAAQTVAQMRAFVGKLGGLQASHLGLRVHTSLTERIMGITGSEHFNASLEIQQNIVAGVDLPAQLSAIEALIASEAPLLMILRLLCLLSVVGGGIKQKNLDALIRDVLQTYGYTHLPLLLALQKVGLLVPAPAVPRRGAPVKGIAAVRGQLRLINDEVDERDPKDIAYVYSGYAPLSCRLVQAVAQKEAILAPESASERSVAQASEPLAPRDVDNELAGAARASVRPNNARRVPDAHPIVGWQGFEDAVSALPGATVDEVQLRSTSNASTISASGSTQHGSVSTTTTTTTIVLFLGGVTYTEVAALRYMSSQTKNRRFLIATTGIINGDSLIRSLSNCSTDSLGASHALGHLHPTSQAQHRDTSTLSSAT</sequence>
<evidence type="ECO:0000256" key="1">
    <source>
        <dbReference type="ARBA" id="ARBA00009884"/>
    </source>
</evidence>
<dbReference type="OrthoDB" id="10262287at2759"/>
<dbReference type="Gene3D" id="3.90.830.10">
    <property type="entry name" value="Syntaxin Binding Protein 1, Chain A, domain 2"/>
    <property type="match status" value="1"/>
</dbReference>
<dbReference type="AlphaFoldDB" id="A0A0P1BJ31"/>
<dbReference type="InterPro" id="IPR027482">
    <property type="entry name" value="Sec1-like_dom2"/>
</dbReference>
<feature type="region of interest" description="Disordered" evidence="2">
    <location>
        <begin position="344"/>
        <end position="375"/>
    </location>
</feature>
<dbReference type="GO" id="GO:0016192">
    <property type="term" value="P:vesicle-mediated transport"/>
    <property type="evidence" value="ECO:0007669"/>
    <property type="project" value="InterPro"/>
</dbReference>
<dbReference type="EMBL" id="CCYA01000278">
    <property type="protein sequence ID" value="CEH16382.1"/>
    <property type="molecule type" value="Genomic_DNA"/>
</dbReference>
<feature type="compositionally biased region" description="Low complexity" evidence="2">
    <location>
        <begin position="344"/>
        <end position="358"/>
    </location>
</feature>
<name>A0A0P1BJ31_9BASI</name>
<evidence type="ECO:0000313" key="4">
    <source>
        <dbReference type="Proteomes" id="UP000054845"/>
    </source>
</evidence>
<dbReference type="Proteomes" id="UP000054845">
    <property type="component" value="Unassembled WGS sequence"/>
</dbReference>
<dbReference type="SUPFAM" id="SSF56815">
    <property type="entry name" value="Sec1/munc18-like (SM) proteins"/>
    <property type="match status" value="1"/>
</dbReference>
<reference evidence="3 4" key="1">
    <citation type="submission" date="2014-09" db="EMBL/GenBank/DDBJ databases">
        <authorList>
            <person name="Magalhaes I.L.F."/>
            <person name="Oliveira U."/>
            <person name="Santos F.R."/>
            <person name="Vidigal T.H.D.A."/>
            <person name="Brescovit A.D."/>
            <person name="Santos A.J."/>
        </authorList>
    </citation>
    <scope>NUCLEOTIDE SEQUENCE [LARGE SCALE GENOMIC DNA]</scope>
</reference>
<dbReference type="Gene3D" id="3.40.50.1910">
    <property type="match status" value="1"/>
</dbReference>
<evidence type="ECO:0000256" key="2">
    <source>
        <dbReference type="SAM" id="MobiDB-lite"/>
    </source>
</evidence>
<keyword evidence="4" id="KW-1185">Reference proteome</keyword>
<evidence type="ECO:0000313" key="3">
    <source>
        <dbReference type="EMBL" id="CEH16382.1"/>
    </source>
</evidence>
<protein>
    <submittedName>
        <fullName evidence="3">Vacuolar sorting protein VPS33/slp1 (Sec1 family)</fullName>
    </submittedName>
</protein>
<dbReference type="InterPro" id="IPR001619">
    <property type="entry name" value="Sec1-like"/>
</dbReference>
<comment type="similarity">
    <text evidence="1">Belongs to the STXBP/unc-18/SEC1 family.</text>
</comment>
<dbReference type="PANTHER" id="PTHR11679">
    <property type="entry name" value="VESICLE PROTEIN SORTING-ASSOCIATED"/>
    <property type="match status" value="1"/>
</dbReference>